<dbReference type="GO" id="GO:0004252">
    <property type="term" value="F:serine-type endopeptidase activity"/>
    <property type="evidence" value="ECO:0007669"/>
    <property type="project" value="UniProtKB-UniRule"/>
</dbReference>
<accession>A0A841I7M1</accession>
<dbReference type="EMBL" id="JACHHG010000016">
    <property type="protein sequence ID" value="MBB6099852.1"/>
    <property type="molecule type" value="Genomic_DNA"/>
</dbReference>
<reference evidence="8 9" key="1">
    <citation type="submission" date="2020-08" db="EMBL/GenBank/DDBJ databases">
        <title>Genomic Encyclopedia of Type Strains, Phase IV (KMG-IV): sequencing the most valuable type-strain genomes for metagenomic binning, comparative biology and taxonomic classification.</title>
        <authorList>
            <person name="Goeker M."/>
        </authorList>
    </citation>
    <scope>NUCLEOTIDE SEQUENCE [LARGE SCALE GENOMIC DNA]</scope>
    <source>
        <strain evidence="8 9">DSM 21458</strain>
    </source>
</reference>
<keyword evidence="9" id="KW-1185">Reference proteome</keyword>
<evidence type="ECO:0000313" key="8">
    <source>
        <dbReference type="EMBL" id="MBB6099852.1"/>
    </source>
</evidence>
<evidence type="ECO:0000256" key="4">
    <source>
        <dbReference type="ARBA" id="ARBA00022825"/>
    </source>
</evidence>
<keyword evidence="2 5" id="KW-0645">Protease</keyword>
<dbReference type="PROSITE" id="PS00136">
    <property type="entry name" value="SUBTILASE_ASP"/>
    <property type="match status" value="1"/>
</dbReference>
<proteinExistence type="inferred from homology"/>
<dbReference type="SUPFAM" id="SSF52743">
    <property type="entry name" value="Subtilisin-like"/>
    <property type="match status" value="1"/>
</dbReference>
<dbReference type="PROSITE" id="PS51892">
    <property type="entry name" value="SUBTILASE"/>
    <property type="match status" value="1"/>
</dbReference>
<gene>
    <name evidence="8" type="ORF">HNR42_003312</name>
</gene>
<feature type="active site" description="Charge relay system" evidence="5">
    <location>
        <position position="183"/>
    </location>
</feature>
<keyword evidence="3 5" id="KW-0378">Hydrolase</keyword>
<evidence type="ECO:0000256" key="2">
    <source>
        <dbReference type="ARBA" id="ARBA00022670"/>
    </source>
</evidence>
<dbReference type="InterPro" id="IPR015500">
    <property type="entry name" value="Peptidase_S8_subtilisin-rel"/>
</dbReference>
<evidence type="ECO:0000259" key="7">
    <source>
        <dbReference type="Pfam" id="PF00082"/>
    </source>
</evidence>
<comment type="similarity">
    <text evidence="1 5 6">Belongs to the peptidase S8 family.</text>
</comment>
<evidence type="ECO:0000256" key="6">
    <source>
        <dbReference type="RuleBase" id="RU003355"/>
    </source>
</evidence>
<dbReference type="InterPro" id="IPR000209">
    <property type="entry name" value="Peptidase_S8/S53_dom"/>
</dbReference>
<dbReference type="PANTHER" id="PTHR43806">
    <property type="entry name" value="PEPTIDASE S8"/>
    <property type="match status" value="1"/>
</dbReference>
<dbReference type="Gene3D" id="3.40.50.200">
    <property type="entry name" value="Peptidase S8/S53 domain"/>
    <property type="match status" value="1"/>
</dbReference>
<dbReference type="AlphaFoldDB" id="A0A841I7M1"/>
<dbReference type="PRINTS" id="PR00723">
    <property type="entry name" value="SUBTILISIN"/>
</dbReference>
<dbReference type="InterPro" id="IPR050131">
    <property type="entry name" value="Peptidase_S8_subtilisin-like"/>
</dbReference>
<protein>
    <submittedName>
        <fullName evidence="8">Subtilisin family serine protease</fullName>
    </submittedName>
</protein>
<evidence type="ECO:0000256" key="1">
    <source>
        <dbReference type="ARBA" id="ARBA00011073"/>
    </source>
</evidence>
<dbReference type="PROSITE" id="PS00138">
    <property type="entry name" value="SUBTILASE_SER"/>
    <property type="match status" value="1"/>
</dbReference>
<evidence type="ECO:0000256" key="5">
    <source>
        <dbReference type="PROSITE-ProRule" id="PRU01240"/>
    </source>
</evidence>
<dbReference type="InterPro" id="IPR023827">
    <property type="entry name" value="Peptidase_S8_Asp-AS"/>
</dbReference>
<dbReference type="InterPro" id="IPR036852">
    <property type="entry name" value="Peptidase_S8/S53_dom_sf"/>
</dbReference>
<evidence type="ECO:0000256" key="3">
    <source>
        <dbReference type="ARBA" id="ARBA00022801"/>
    </source>
</evidence>
<feature type="active site" description="Charge relay system" evidence="5">
    <location>
        <position position="140"/>
    </location>
</feature>
<dbReference type="Pfam" id="PF00082">
    <property type="entry name" value="Peptidase_S8"/>
    <property type="match status" value="1"/>
</dbReference>
<keyword evidence="4 5" id="KW-0720">Serine protease</keyword>
<organism evidence="8 9">
    <name type="scientific">Deinobacterium chartae</name>
    <dbReference type="NCBI Taxonomy" id="521158"/>
    <lineage>
        <taxon>Bacteria</taxon>
        <taxon>Thermotogati</taxon>
        <taxon>Deinococcota</taxon>
        <taxon>Deinococci</taxon>
        <taxon>Deinococcales</taxon>
        <taxon>Deinococcaceae</taxon>
        <taxon>Deinobacterium</taxon>
    </lineage>
</organism>
<feature type="active site" description="Charge relay system" evidence="5">
    <location>
        <position position="333"/>
    </location>
</feature>
<sequence>MPETYAYALTVPAPQGTSSAQLEARYGGKVTTLKEGHFAVIGLNRYPQELGTQSRARVESNQRVIYATQMVGAQGRPIWAEGRAIWAEGRAIWAEGRAIWAEGQYQPAPENTVNWQSIGLESASGQATLLGEGITVAVIDTGVDLTHPAFEGAIDTAQAVDLIDGDNVPQEVGSYRTDAAYGHGTGVAGVILQIAPRAKILPIRALNPDGSGDATVVTEAIVYAVDHGADIINLSLGSAEALESVRGALSYAASHGVIVVAAAGNTNSGQVHYPARDLAAGSLDGAGISVASVNTDGVKSDFSNYGDVEILAPGERIYSPFPEGYAAYFSGTSFSTPVIAGALALAKAQNPQATPEQLENALGASARAVDLNSENSPYAGQLGHGMLDLEALFKLP</sequence>
<evidence type="ECO:0000313" key="9">
    <source>
        <dbReference type="Proteomes" id="UP000569951"/>
    </source>
</evidence>
<name>A0A841I7M1_9DEIO</name>
<dbReference type="GO" id="GO:0006508">
    <property type="term" value="P:proteolysis"/>
    <property type="evidence" value="ECO:0007669"/>
    <property type="project" value="UniProtKB-KW"/>
</dbReference>
<dbReference type="Proteomes" id="UP000569951">
    <property type="component" value="Unassembled WGS sequence"/>
</dbReference>
<feature type="domain" description="Peptidase S8/S53" evidence="7">
    <location>
        <begin position="131"/>
        <end position="369"/>
    </location>
</feature>
<dbReference type="InterPro" id="IPR023828">
    <property type="entry name" value="Peptidase_S8_Ser-AS"/>
</dbReference>
<dbReference type="PANTHER" id="PTHR43806:SF11">
    <property type="entry name" value="CEREVISIN-RELATED"/>
    <property type="match status" value="1"/>
</dbReference>
<dbReference type="RefSeq" id="WP_183988592.1">
    <property type="nucleotide sequence ID" value="NZ_JACHHG010000016.1"/>
</dbReference>
<comment type="caution">
    <text evidence="8">The sequence shown here is derived from an EMBL/GenBank/DDBJ whole genome shotgun (WGS) entry which is preliminary data.</text>
</comment>